<evidence type="ECO:0000313" key="2">
    <source>
        <dbReference type="Proteomes" id="UP000070133"/>
    </source>
</evidence>
<comment type="caution">
    <text evidence="1">The sequence shown here is derived from an EMBL/GenBank/DDBJ whole genome shotgun (WGS) entry which is preliminary data.</text>
</comment>
<reference evidence="1 2" key="1">
    <citation type="submission" date="2015-07" db="EMBL/GenBank/DDBJ databases">
        <title>Comparative genomics of the Sigatoka disease complex on banana suggests a link between parallel evolutionary changes in Pseudocercospora fijiensis and Pseudocercospora eumusae and increased virulence on the banana host.</title>
        <authorList>
            <person name="Chang T.-C."/>
            <person name="Salvucci A."/>
            <person name="Crous P.W."/>
            <person name="Stergiopoulos I."/>
        </authorList>
    </citation>
    <scope>NUCLEOTIDE SEQUENCE [LARGE SCALE GENOMIC DNA]</scope>
    <source>
        <strain evidence="1 2">CBS 114824</strain>
    </source>
</reference>
<dbReference type="Proteomes" id="UP000070133">
    <property type="component" value="Unassembled WGS sequence"/>
</dbReference>
<organism evidence="1 2">
    <name type="scientific">Pseudocercospora eumusae</name>
    <dbReference type="NCBI Taxonomy" id="321146"/>
    <lineage>
        <taxon>Eukaryota</taxon>
        <taxon>Fungi</taxon>
        <taxon>Dikarya</taxon>
        <taxon>Ascomycota</taxon>
        <taxon>Pezizomycotina</taxon>
        <taxon>Dothideomycetes</taxon>
        <taxon>Dothideomycetidae</taxon>
        <taxon>Mycosphaerellales</taxon>
        <taxon>Mycosphaerellaceae</taxon>
        <taxon>Pseudocercospora</taxon>
    </lineage>
</organism>
<evidence type="ECO:0000313" key="1">
    <source>
        <dbReference type="EMBL" id="KXT02861.1"/>
    </source>
</evidence>
<accession>A0A139HK52</accession>
<proteinExistence type="predicted"/>
<name>A0A139HK52_9PEZI</name>
<dbReference type="AlphaFoldDB" id="A0A139HK52"/>
<sequence length="109" mass="12391">MSSSSDRVFATPQFLAPSRATPLVIRSARRVVRLAGQKIKKKGDEKLRFMIDAGLLRGISMRREEEELYVSTYRTCSLLIPTEENVVVKHSTIEPADLRRDLIGQMEQT</sequence>
<keyword evidence="2" id="KW-1185">Reference proteome</keyword>
<protein>
    <submittedName>
        <fullName evidence="1">Uncharacterized protein</fullName>
    </submittedName>
</protein>
<dbReference type="EMBL" id="LFZN01000036">
    <property type="protein sequence ID" value="KXT02861.1"/>
    <property type="molecule type" value="Genomic_DNA"/>
</dbReference>
<gene>
    <name evidence="1" type="ORF">AC578_1856</name>
</gene>